<dbReference type="Proteomes" id="UP000250275">
    <property type="component" value="Unassembled WGS sequence"/>
</dbReference>
<evidence type="ECO:0000313" key="4">
    <source>
        <dbReference type="EMBL" id="OAD52643.1"/>
    </source>
</evidence>
<evidence type="ECO:0000256" key="3">
    <source>
        <dbReference type="SAM" id="MobiDB-lite"/>
    </source>
</evidence>
<feature type="region of interest" description="Disordered" evidence="3">
    <location>
        <begin position="509"/>
        <end position="528"/>
    </location>
</feature>
<keyword evidence="5" id="KW-1185">Reference proteome</keyword>
<dbReference type="OrthoDB" id="6022at2759"/>
<dbReference type="PANTHER" id="PTHR31809">
    <property type="entry name" value="BUD13 HOMOLOG"/>
    <property type="match status" value="1"/>
</dbReference>
<reference evidence="4 5" key="1">
    <citation type="submission" date="2015-07" db="EMBL/GenBank/DDBJ databases">
        <title>The genome of Eufriesea mexicana.</title>
        <authorList>
            <person name="Pan H."/>
            <person name="Kapheim K."/>
        </authorList>
    </citation>
    <scope>NUCLEOTIDE SEQUENCE [LARGE SCALE GENOMIC DNA]</scope>
    <source>
        <strain evidence="4">0111107269</strain>
        <tissue evidence="4">Whole body</tissue>
    </source>
</reference>
<feature type="compositionally biased region" description="Basic and acidic residues" evidence="3">
    <location>
        <begin position="270"/>
        <end position="294"/>
    </location>
</feature>
<feature type="region of interest" description="Disordered" evidence="3">
    <location>
        <begin position="113"/>
        <end position="382"/>
    </location>
</feature>
<evidence type="ECO:0000256" key="1">
    <source>
        <dbReference type="ARBA" id="ARBA00011069"/>
    </source>
</evidence>
<gene>
    <name evidence="4" type="ORF">WN48_00605</name>
</gene>
<dbReference type="GO" id="GO:0000398">
    <property type="term" value="P:mRNA splicing, via spliceosome"/>
    <property type="evidence" value="ECO:0007669"/>
    <property type="project" value="TreeGrafter"/>
</dbReference>
<accession>A0A310SBQ7</accession>
<dbReference type="EMBL" id="KQ770462">
    <property type="protein sequence ID" value="OAD52643.1"/>
    <property type="molecule type" value="Genomic_DNA"/>
</dbReference>
<dbReference type="InterPro" id="IPR051112">
    <property type="entry name" value="CWC26_splicing_factor"/>
</dbReference>
<feature type="compositionally biased region" description="Basic and acidic residues" evidence="3">
    <location>
        <begin position="147"/>
        <end position="157"/>
    </location>
</feature>
<protein>
    <recommendedName>
        <fullName evidence="2">BUD13 homolog</fullName>
    </recommendedName>
</protein>
<dbReference type="GO" id="GO:0003723">
    <property type="term" value="F:RNA binding"/>
    <property type="evidence" value="ECO:0007669"/>
    <property type="project" value="TreeGrafter"/>
</dbReference>
<feature type="compositionally biased region" description="Basic and acidic residues" evidence="3">
    <location>
        <begin position="234"/>
        <end position="250"/>
    </location>
</feature>
<organism evidence="4 5">
    <name type="scientific">Eufriesea mexicana</name>
    <dbReference type="NCBI Taxonomy" id="516756"/>
    <lineage>
        <taxon>Eukaryota</taxon>
        <taxon>Metazoa</taxon>
        <taxon>Ecdysozoa</taxon>
        <taxon>Arthropoda</taxon>
        <taxon>Hexapoda</taxon>
        <taxon>Insecta</taxon>
        <taxon>Pterygota</taxon>
        <taxon>Neoptera</taxon>
        <taxon>Endopterygota</taxon>
        <taxon>Hymenoptera</taxon>
        <taxon>Apocrita</taxon>
        <taxon>Aculeata</taxon>
        <taxon>Apoidea</taxon>
        <taxon>Anthophila</taxon>
        <taxon>Apidae</taxon>
        <taxon>Eufriesea</taxon>
    </lineage>
</organism>
<comment type="similarity">
    <text evidence="1">Belongs to the CWC26 family.</text>
</comment>
<sequence length="688" mass="80640">MEKKVINQKEYLKKYLSSGDGDDKKKKKKKKMKSGAKTVKIIDDDIDLKNMRPMEENEFDIFINAEDAPQIAGVVDERGPVDFTDKRRWKIIADDEGGDLTVSSIVKETKQFKQVNDISDELSPPRKSKKYSDVDLSPPRISKKTKDKINTKAKRDEDSDLSPPRIKSKNHITCDDSDLSPPRRWTKDYDSDLSPPRKSKKHKSKKDSDSDINISRRNRKDSDSDMSLFRKNRKDSDSDLSLERKNKTYESDLSPPRKKSSPRQHKYRHEKTGKNRIDKHSEMNTWFDKRHYDSDMTPPCKRNRDVDISPNRFRKSDKDFYKNKSGKYNKYDNNKYNHDPRYSHRENSYVKEKKSKYGDINEDNNETRMKKTLDGKTAGLQNARALREETEAYKKREAEHFSKLSKEVTGVGLPAVIRDTKTGRKRNLEAEAIEEREKQKQQAEMDEKYAKWGRGLKQVEDHQEKLKDDLYEMSKPLARYADDVDLDKRLREQEREGDPMLEYIKQKQIKEGKRKPDRPKYEGSFMPNRFGIKPGHRWDGVDRSNGYEKRWFEAQNARVARQEEAYKWSTSDIVVHARVTLKVPTAICQYRSQHESRDYETQTNVQVASVKYESSTAMNREGLSKLQNRYSFQKTGRTREPLAPVCERSRWFSATKRPTKYPFMKSIEPPRKSTIFLDGTQELGVALS</sequence>
<feature type="region of interest" description="Disordered" evidence="3">
    <location>
        <begin position="16"/>
        <end position="35"/>
    </location>
</feature>
<evidence type="ECO:0000256" key="2">
    <source>
        <dbReference type="ARBA" id="ARBA00014454"/>
    </source>
</evidence>
<proteinExistence type="inferred from homology"/>
<feature type="compositionally biased region" description="Basic residues" evidence="3">
    <location>
        <begin position="256"/>
        <end position="269"/>
    </location>
</feature>
<feature type="compositionally biased region" description="Basic residues" evidence="3">
    <location>
        <begin position="25"/>
        <end position="34"/>
    </location>
</feature>
<name>A0A310SBQ7_9HYME</name>
<dbReference type="InterPro" id="IPR018609">
    <property type="entry name" value="Bud13"/>
</dbReference>
<feature type="compositionally biased region" description="Basic and acidic residues" evidence="3">
    <location>
        <begin position="329"/>
        <end position="374"/>
    </location>
</feature>
<dbReference type="AlphaFoldDB" id="A0A310SBQ7"/>
<dbReference type="GO" id="GO:0005684">
    <property type="term" value="C:U2-type spliceosomal complex"/>
    <property type="evidence" value="ECO:0007669"/>
    <property type="project" value="TreeGrafter"/>
</dbReference>
<dbReference type="PANTHER" id="PTHR31809:SF0">
    <property type="entry name" value="BUD13 HOMOLOG"/>
    <property type="match status" value="1"/>
</dbReference>
<evidence type="ECO:0000313" key="5">
    <source>
        <dbReference type="Proteomes" id="UP000250275"/>
    </source>
</evidence>
<dbReference type="Pfam" id="PF09736">
    <property type="entry name" value="Bud13"/>
    <property type="match status" value="1"/>
</dbReference>
<dbReference type="GO" id="GO:0070274">
    <property type="term" value="C:RES complex"/>
    <property type="evidence" value="ECO:0007669"/>
    <property type="project" value="TreeGrafter"/>
</dbReference>